<comment type="caution">
    <text evidence="15">The sequence shown here is derived from an EMBL/GenBank/DDBJ whole genome shotgun (WGS) entry which is preliminary data.</text>
</comment>
<reference evidence="16" key="1">
    <citation type="submission" date="2024-06" db="EMBL/GenBank/DDBJ databases">
        <title>Multi-omics analyses provide insights into the biosynthesis of the anticancer antibiotic pleurotin in Hohenbuehelia grisea.</title>
        <authorList>
            <person name="Weaver J.A."/>
            <person name="Alberti F."/>
        </authorList>
    </citation>
    <scope>NUCLEOTIDE SEQUENCE [LARGE SCALE GENOMIC DNA]</scope>
    <source>
        <strain evidence="16">T-177</strain>
    </source>
</reference>
<evidence type="ECO:0000256" key="10">
    <source>
        <dbReference type="ARBA" id="ARBA00023004"/>
    </source>
</evidence>
<organism evidence="15 16">
    <name type="scientific">Hohenbuehelia grisea</name>
    <dbReference type="NCBI Taxonomy" id="104357"/>
    <lineage>
        <taxon>Eukaryota</taxon>
        <taxon>Fungi</taxon>
        <taxon>Dikarya</taxon>
        <taxon>Basidiomycota</taxon>
        <taxon>Agaricomycotina</taxon>
        <taxon>Agaricomycetes</taxon>
        <taxon>Agaricomycetidae</taxon>
        <taxon>Agaricales</taxon>
        <taxon>Pleurotineae</taxon>
        <taxon>Pleurotaceae</taxon>
        <taxon>Hohenbuehelia</taxon>
    </lineage>
</organism>
<comment type="pathway">
    <text evidence="3">Secondary metabolite biosynthesis.</text>
</comment>
<dbReference type="InterPro" id="IPR050364">
    <property type="entry name" value="Cytochrome_P450_fung"/>
</dbReference>
<keyword evidence="12 14" id="KW-0472">Membrane</keyword>
<comment type="similarity">
    <text evidence="4">Belongs to the cytochrome P450 family.</text>
</comment>
<dbReference type="PANTHER" id="PTHR46300">
    <property type="entry name" value="P450, PUTATIVE (EUROFUNG)-RELATED-RELATED"/>
    <property type="match status" value="1"/>
</dbReference>
<evidence type="ECO:0000256" key="14">
    <source>
        <dbReference type="SAM" id="Phobius"/>
    </source>
</evidence>
<evidence type="ECO:0000313" key="16">
    <source>
        <dbReference type="Proteomes" id="UP001556367"/>
    </source>
</evidence>
<protein>
    <recommendedName>
        <fullName evidence="17">Cytochrome P450</fullName>
    </recommendedName>
</protein>
<dbReference type="Pfam" id="PF00067">
    <property type="entry name" value="p450"/>
    <property type="match status" value="2"/>
</dbReference>
<dbReference type="InterPro" id="IPR036396">
    <property type="entry name" value="Cyt_P450_sf"/>
</dbReference>
<dbReference type="InterPro" id="IPR001128">
    <property type="entry name" value="Cyt_P450"/>
</dbReference>
<evidence type="ECO:0000256" key="8">
    <source>
        <dbReference type="ARBA" id="ARBA00022989"/>
    </source>
</evidence>
<dbReference type="PRINTS" id="PR00463">
    <property type="entry name" value="EP450I"/>
</dbReference>
<accession>A0ABR3JXJ6</accession>
<dbReference type="SUPFAM" id="SSF48264">
    <property type="entry name" value="Cytochrome P450"/>
    <property type="match status" value="1"/>
</dbReference>
<name>A0ABR3JXJ6_9AGAR</name>
<evidence type="ECO:0000256" key="2">
    <source>
        <dbReference type="ARBA" id="ARBA00004167"/>
    </source>
</evidence>
<gene>
    <name evidence="15" type="ORF">HGRIS_005679</name>
</gene>
<keyword evidence="7" id="KW-0479">Metal-binding</keyword>
<keyword evidence="5" id="KW-0349">Heme</keyword>
<evidence type="ECO:0000256" key="5">
    <source>
        <dbReference type="ARBA" id="ARBA00022617"/>
    </source>
</evidence>
<dbReference type="InterPro" id="IPR002401">
    <property type="entry name" value="Cyt_P450_E_grp-I"/>
</dbReference>
<keyword evidence="11" id="KW-0503">Monooxygenase</keyword>
<keyword evidence="6 14" id="KW-0812">Transmembrane</keyword>
<dbReference type="EMBL" id="JASNQZ010000001">
    <property type="protein sequence ID" value="KAL0960650.1"/>
    <property type="molecule type" value="Genomic_DNA"/>
</dbReference>
<evidence type="ECO:0008006" key="17">
    <source>
        <dbReference type="Google" id="ProtNLM"/>
    </source>
</evidence>
<evidence type="ECO:0000256" key="6">
    <source>
        <dbReference type="ARBA" id="ARBA00022692"/>
    </source>
</evidence>
<evidence type="ECO:0000256" key="3">
    <source>
        <dbReference type="ARBA" id="ARBA00005179"/>
    </source>
</evidence>
<evidence type="ECO:0000256" key="12">
    <source>
        <dbReference type="ARBA" id="ARBA00023136"/>
    </source>
</evidence>
<evidence type="ECO:0000256" key="4">
    <source>
        <dbReference type="ARBA" id="ARBA00010617"/>
    </source>
</evidence>
<evidence type="ECO:0000256" key="9">
    <source>
        <dbReference type="ARBA" id="ARBA00023002"/>
    </source>
</evidence>
<comment type="subcellular location">
    <subcellularLocation>
        <location evidence="2">Membrane</location>
        <topology evidence="2">Single-pass membrane protein</topology>
    </subcellularLocation>
</comment>
<keyword evidence="8 14" id="KW-1133">Transmembrane helix</keyword>
<evidence type="ECO:0000313" key="15">
    <source>
        <dbReference type="EMBL" id="KAL0960650.1"/>
    </source>
</evidence>
<evidence type="ECO:0000256" key="1">
    <source>
        <dbReference type="ARBA" id="ARBA00001971"/>
    </source>
</evidence>
<feature type="transmembrane region" description="Helical" evidence="14">
    <location>
        <begin position="12"/>
        <end position="34"/>
    </location>
</feature>
<sequence>MEKLPTLRSVPFLYILPNGVTLVFVLFSTALILLRCVLRKELKDKHGNPIPPGPLFRYPFLRKYPERPLHAWTQKYGPIYSVWMGQQLFVVLNDPKVARDLLVVHGANFSSRWAYFMKNVTILQGGGITAAPYNDTWIVAFRHLHPLHPTDFIPVSRRKHRRISMWSLTPKAIQGYADVFDYEALPFLRSLYEAGKGGSVPLNPATHAGRYALNNMLTITFGTRTLSASDPLVKEALALGKEFMHLTGPWSNAIDFIKPLQWIPTPARSNARRLREGFMKVYGAMILGVKQRVDAGEEVSDCLVKHLLDRQKEESLSWADMCFIANAFTTGGVHSTSGIIQWLLAFMPSHPHIQAKAHEELDRVVGRDHWPTASDEARLPYIRAIIKEAQVVIYVVNACTGSTCSFAILDGNTSLLRARFCIQWILHPEEHCHHPQLLFSASQRRSLFRLLYFQSRSILR</sequence>
<dbReference type="Gene3D" id="1.10.630.10">
    <property type="entry name" value="Cytochrome P450"/>
    <property type="match status" value="1"/>
</dbReference>
<comment type="cofactor">
    <cofactor evidence="1">
        <name>heme</name>
        <dbReference type="ChEBI" id="CHEBI:30413"/>
    </cofactor>
</comment>
<keyword evidence="13" id="KW-0325">Glycoprotein</keyword>
<dbReference type="Proteomes" id="UP001556367">
    <property type="component" value="Unassembled WGS sequence"/>
</dbReference>
<keyword evidence="16" id="KW-1185">Reference proteome</keyword>
<dbReference type="PANTHER" id="PTHR46300:SF2">
    <property type="entry name" value="CYTOCHROME P450 MONOOXYGENASE ALNH-RELATED"/>
    <property type="match status" value="1"/>
</dbReference>
<evidence type="ECO:0000256" key="13">
    <source>
        <dbReference type="ARBA" id="ARBA00023180"/>
    </source>
</evidence>
<evidence type="ECO:0000256" key="7">
    <source>
        <dbReference type="ARBA" id="ARBA00022723"/>
    </source>
</evidence>
<keyword evidence="9" id="KW-0560">Oxidoreductase</keyword>
<evidence type="ECO:0000256" key="11">
    <source>
        <dbReference type="ARBA" id="ARBA00023033"/>
    </source>
</evidence>
<proteinExistence type="inferred from homology"/>
<keyword evidence="10" id="KW-0408">Iron</keyword>